<proteinExistence type="predicted"/>
<dbReference type="Proteomes" id="UP000294498">
    <property type="component" value="Unassembled WGS sequence"/>
</dbReference>
<dbReference type="RefSeq" id="WP_133998667.1">
    <property type="nucleotide sequence ID" value="NZ_SODV01000002.1"/>
</dbReference>
<dbReference type="Gene3D" id="3.40.970.30">
    <property type="entry name" value="yp_829618.1 like domains"/>
    <property type="match status" value="1"/>
</dbReference>
<name>A0A4R8DH92_9BACT</name>
<evidence type="ECO:0000259" key="1">
    <source>
        <dbReference type="Pfam" id="PF25056"/>
    </source>
</evidence>
<dbReference type="EMBL" id="SODV01000002">
    <property type="protein sequence ID" value="TDW97081.1"/>
    <property type="molecule type" value="Genomic_DNA"/>
</dbReference>
<keyword evidence="3" id="KW-1185">Reference proteome</keyword>
<evidence type="ECO:0000313" key="3">
    <source>
        <dbReference type="Proteomes" id="UP000294498"/>
    </source>
</evidence>
<reference evidence="2 3" key="1">
    <citation type="submission" date="2019-03" db="EMBL/GenBank/DDBJ databases">
        <title>Genomic Encyclopedia of Type Strains, Phase IV (KMG-IV): sequencing the most valuable type-strain genomes for metagenomic binning, comparative biology and taxonomic classification.</title>
        <authorList>
            <person name="Goeker M."/>
        </authorList>
    </citation>
    <scope>NUCLEOTIDE SEQUENCE [LARGE SCALE GENOMIC DNA]</scope>
    <source>
        <strain evidence="2 3">DSM 100059</strain>
    </source>
</reference>
<sequence>MNKPWDNPYVIFSMQNGIVKAVYRKTASPITLEKAMLIKECRMAFQQGQILPLLVTTEGWIEMDQPARSYLAGPDGVEGVKAAALLERNTAVKLVIGFFLAFMPKSIPVKTFRREKAALEWLDFYK</sequence>
<gene>
    <name evidence="2" type="ORF">EDB95_4921</name>
</gene>
<protein>
    <recommendedName>
        <fullName evidence="1">DUF7793 domain-containing protein</fullName>
    </recommendedName>
</protein>
<dbReference type="OrthoDB" id="957652at2"/>
<organism evidence="2 3">
    <name type="scientific">Dinghuibacter silviterrae</name>
    <dbReference type="NCBI Taxonomy" id="1539049"/>
    <lineage>
        <taxon>Bacteria</taxon>
        <taxon>Pseudomonadati</taxon>
        <taxon>Bacteroidota</taxon>
        <taxon>Chitinophagia</taxon>
        <taxon>Chitinophagales</taxon>
        <taxon>Chitinophagaceae</taxon>
        <taxon>Dinghuibacter</taxon>
    </lineage>
</organism>
<feature type="domain" description="DUF7793" evidence="1">
    <location>
        <begin position="12"/>
        <end position="126"/>
    </location>
</feature>
<evidence type="ECO:0000313" key="2">
    <source>
        <dbReference type="EMBL" id="TDW97081.1"/>
    </source>
</evidence>
<dbReference type="Pfam" id="PF25056">
    <property type="entry name" value="DUF7793"/>
    <property type="match status" value="1"/>
</dbReference>
<dbReference type="InterPro" id="IPR056695">
    <property type="entry name" value="DUF7793"/>
</dbReference>
<accession>A0A4R8DH92</accession>
<dbReference type="AlphaFoldDB" id="A0A4R8DH92"/>
<comment type="caution">
    <text evidence="2">The sequence shown here is derived from an EMBL/GenBank/DDBJ whole genome shotgun (WGS) entry which is preliminary data.</text>
</comment>